<dbReference type="AlphaFoldDB" id="A0A511YLZ5"/>
<proteinExistence type="predicted"/>
<comment type="caution">
    <text evidence="1">The sequence shown here is derived from an EMBL/GenBank/DDBJ whole genome shotgun (WGS) entry which is preliminary data.</text>
</comment>
<dbReference type="Proteomes" id="UP000321863">
    <property type="component" value="Unassembled WGS sequence"/>
</dbReference>
<keyword evidence="2" id="KW-1185">Reference proteome</keyword>
<dbReference type="OrthoDB" id="1258539at2"/>
<dbReference type="EMBL" id="BJYJ01000008">
    <property type="protein sequence ID" value="GEN76225.1"/>
    <property type="molecule type" value="Genomic_DNA"/>
</dbReference>
<evidence type="ECO:0000313" key="2">
    <source>
        <dbReference type="Proteomes" id="UP000321863"/>
    </source>
</evidence>
<organism evidence="1 2">
    <name type="scientific">Chryseobacterium hagamense</name>
    <dbReference type="NCBI Taxonomy" id="395935"/>
    <lineage>
        <taxon>Bacteria</taxon>
        <taxon>Pseudomonadati</taxon>
        <taxon>Bacteroidota</taxon>
        <taxon>Flavobacteriia</taxon>
        <taxon>Flavobacteriales</taxon>
        <taxon>Weeksellaceae</taxon>
        <taxon>Chryseobacterium group</taxon>
        <taxon>Chryseobacterium</taxon>
    </lineage>
</organism>
<sequence length="178" mass="20224">MKKIILTFLVFILGFGTYHSQELKNNIEFGLLGNLGFLHIGYTRSVFSFSQLSVNTGLKAGYVPSSGDEESKHPENSVPNFAHINLPVEVLWKFHRSTNIGIGASYSKIFVGSSEYGNHPKTNYNRILGEISYGHILSRSDYEESTTWIRIYFTPIMYDDHADDVSNIPVRLVFVYNF</sequence>
<reference evidence="1 2" key="1">
    <citation type="submission" date="2019-07" db="EMBL/GenBank/DDBJ databases">
        <title>Whole genome shotgun sequence of Chryseobacterium hagamense NBRC 105253.</title>
        <authorList>
            <person name="Hosoyama A."/>
            <person name="Uohara A."/>
            <person name="Ohji S."/>
            <person name="Ichikawa N."/>
        </authorList>
    </citation>
    <scope>NUCLEOTIDE SEQUENCE [LARGE SCALE GENOMIC DNA]</scope>
    <source>
        <strain evidence="1 2">NBRC 105253</strain>
    </source>
</reference>
<name>A0A511YLZ5_9FLAO</name>
<gene>
    <name evidence="1" type="ORF">CHA01nite_19650</name>
</gene>
<evidence type="ECO:0000313" key="1">
    <source>
        <dbReference type="EMBL" id="GEN76225.1"/>
    </source>
</evidence>
<dbReference type="RefSeq" id="WP_146941148.1">
    <property type="nucleotide sequence ID" value="NZ_BJYJ01000008.1"/>
</dbReference>
<evidence type="ECO:0008006" key="3">
    <source>
        <dbReference type="Google" id="ProtNLM"/>
    </source>
</evidence>
<protein>
    <recommendedName>
        <fullName evidence="3">Outer membrane protein beta-barrel domain-containing protein</fullName>
    </recommendedName>
</protein>
<accession>A0A511YLZ5</accession>